<keyword evidence="4" id="KW-1185">Reference proteome</keyword>
<sequence>MNMRTKMWGGAIAAAVLVTGGSVYGISTVQGAPAGTPNNQTSQQKAVIGFAKAEQLALKEAQGVVESIELEGRAGSKRYEVEIEQANRDVDVLIDAYTGKTLKVRNDDDRDHDNRSVNSTTAGQNSGAKVIGAGAASAAAAKAATGTVTEVNLDRDDGELLYEVELQDGRTSTEVGVDAFTGKVVYVDADHDDDDDDYDGDND</sequence>
<evidence type="ECO:0000256" key="1">
    <source>
        <dbReference type="SAM" id="MobiDB-lite"/>
    </source>
</evidence>
<dbReference type="OrthoDB" id="5361545at2"/>
<dbReference type="InterPro" id="IPR025711">
    <property type="entry name" value="PepSY"/>
</dbReference>
<dbReference type="RefSeq" id="WP_087918228.1">
    <property type="nucleotide sequence ID" value="NZ_CP021780.1"/>
</dbReference>
<dbReference type="Gene3D" id="3.10.450.40">
    <property type="match status" value="2"/>
</dbReference>
<feature type="domain" description="PepSY" evidence="2">
    <location>
        <begin position="48"/>
        <end position="104"/>
    </location>
</feature>
<feature type="region of interest" description="Disordered" evidence="1">
    <location>
        <begin position="104"/>
        <end position="127"/>
    </location>
</feature>
<organism evidence="3 4">
    <name type="scientific">Paenibacillus donghaensis</name>
    <dbReference type="NCBI Taxonomy" id="414771"/>
    <lineage>
        <taxon>Bacteria</taxon>
        <taxon>Bacillati</taxon>
        <taxon>Bacillota</taxon>
        <taxon>Bacilli</taxon>
        <taxon>Bacillales</taxon>
        <taxon>Paenibacillaceae</taxon>
        <taxon>Paenibacillus</taxon>
    </lineage>
</organism>
<reference evidence="3 4" key="1">
    <citation type="submission" date="2017-06" db="EMBL/GenBank/DDBJ databases">
        <title>Complete genome sequence of Paenibacillus donghaensis KCTC 13049T isolated from East Sea sediment, South Korea.</title>
        <authorList>
            <person name="Jung B.K."/>
            <person name="Hong S.-J."/>
            <person name="Shin J.-H."/>
        </authorList>
    </citation>
    <scope>NUCLEOTIDE SEQUENCE [LARGE SCALE GENOMIC DNA]</scope>
    <source>
        <strain evidence="3 4">KCTC 13049</strain>
    </source>
</reference>
<dbReference type="AlphaFoldDB" id="A0A2Z2KRV7"/>
<proteinExistence type="predicted"/>
<evidence type="ECO:0000313" key="4">
    <source>
        <dbReference type="Proteomes" id="UP000249890"/>
    </source>
</evidence>
<gene>
    <name evidence="3" type="ORF">B9T62_27850</name>
</gene>
<feature type="compositionally biased region" description="Basic and acidic residues" evidence="1">
    <location>
        <begin position="104"/>
        <end position="115"/>
    </location>
</feature>
<protein>
    <recommendedName>
        <fullName evidence="2">PepSY domain-containing protein</fullName>
    </recommendedName>
</protein>
<name>A0A2Z2KRV7_9BACL</name>
<dbReference type="Proteomes" id="UP000249890">
    <property type="component" value="Chromosome"/>
</dbReference>
<accession>A0A2Z2KRV7</accession>
<dbReference type="KEGG" id="pdh:B9T62_27850"/>
<evidence type="ECO:0000313" key="3">
    <source>
        <dbReference type="EMBL" id="ASA24242.1"/>
    </source>
</evidence>
<feature type="domain" description="PepSY" evidence="2">
    <location>
        <begin position="135"/>
        <end position="186"/>
    </location>
</feature>
<evidence type="ECO:0000259" key="2">
    <source>
        <dbReference type="Pfam" id="PF03413"/>
    </source>
</evidence>
<dbReference type="Pfam" id="PF03413">
    <property type="entry name" value="PepSY"/>
    <property type="match status" value="2"/>
</dbReference>
<dbReference type="EMBL" id="CP021780">
    <property type="protein sequence ID" value="ASA24242.1"/>
    <property type="molecule type" value="Genomic_DNA"/>
</dbReference>